<feature type="compositionally biased region" description="Low complexity" evidence="1">
    <location>
        <begin position="106"/>
        <end position="118"/>
    </location>
</feature>
<name>A0A6B2LK96_9EUKA</name>
<evidence type="ECO:0000313" key="2">
    <source>
        <dbReference type="EMBL" id="NDV37415.1"/>
    </source>
</evidence>
<feature type="region of interest" description="Disordered" evidence="1">
    <location>
        <begin position="42"/>
        <end position="63"/>
    </location>
</feature>
<dbReference type="AlphaFoldDB" id="A0A6B2LK96"/>
<feature type="compositionally biased region" description="Pro residues" evidence="1">
    <location>
        <begin position="46"/>
        <end position="57"/>
    </location>
</feature>
<reference evidence="2" key="1">
    <citation type="journal article" date="2020" name="J. Eukaryot. Microbiol.">
        <title>De novo Sequencing, Assembly and Annotation of the Transcriptome for the Free-Living Testate Amoeba Arcella intermedia.</title>
        <authorList>
            <person name="Ribeiro G.M."/>
            <person name="Porfirio-Sousa A.L."/>
            <person name="Maurer-Alcala X.X."/>
            <person name="Katz L.A."/>
            <person name="Lahr D.J.G."/>
        </authorList>
    </citation>
    <scope>NUCLEOTIDE SEQUENCE</scope>
</reference>
<evidence type="ECO:0000256" key="1">
    <source>
        <dbReference type="SAM" id="MobiDB-lite"/>
    </source>
</evidence>
<organism evidence="2">
    <name type="scientific">Arcella intermedia</name>
    <dbReference type="NCBI Taxonomy" id="1963864"/>
    <lineage>
        <taxon>Eukaryota</taxon>
        <taxon>Amoebozoa</taxon>
        <taxon>Tubulinea</taxon>
        <taxon>Elardia</taxon>
        <taxon>Arcellinida</taxon>
        <taxon>Sphaerothecina</taxon>
        <taxon>Arcellidae</taxon>
        <taxon>Arcella</taxon>
    </lineage>
</organism>
<feature type="region of interest" description="Disordered" evidence="1">
    <location>
        <begin position="90"/>
        <end position="125"/>
    </location>
</feature>
<dbReference type="EMBL" id="GIBP01008446">
    <property type="protein sequence ID" value="NDV37415.1"/>
    <property type="molecule type" value="Transcribed_RNA"/>
</dbReference>
<proteinExistence type="predicted"/>
<protein>
    <submittedName>
        <fullName evidence="2">Uncharacterized protein</fullName>
    </submittedName>
</protein>
<sequence>MVHPREDRRQPIHLLLRPLHRVHPLRLPGQGPLQGAHVLQRHRLHPPPPRRPPPGPHLPRGVPLEARPQRHHLRPAPPQLRRPLRHQVPGGLVHAGSAAGGGGAAGPRVRAPGALPRGGQPGGGQPLCGRQGAYCERDLAALPWGRGGGGRGCEGPPCGGGQGPCACAQDCEQAV</sequence>
<accession>A0A6B2LK96</accession>